<dbReference type="PROSITE" id="PS51257">
    <property type="entry name" value="PROKAR_LIPOPROTEIN"/>
    <property type="match status" value="1"/>
</dbReference>
<comment type="caution">
    <text evidence="2">The sequence shown here is derived from an EMBL/GenBank/DDBJ whole genome shotgun (WGS) entry which is preliminary data.</text>
</comment>
<keyword evidence="3" id="KW-1185">Reference proteome</keyword>
<keyword evidence="1" id="KW-1133">Transmembrane helix</keyword>
<gene>
    <name evidence="2" type="ORF">DQQ10_14455</name>
</gene>
<feature type="transmembrane region" description="Helical" evidence="1">
    <location>
        <begin position="75"/>
        <end position="96"/>
    </location>
</feature>
<dbReference type="Proteomes" id="UP000251889">
    <property type="component" value="Unassembled WGS sequence"/>
</dbReference>
<dbReference type="EMBL" id="QMFY01000007">
    <property type="protein sequence ID" value="RAW00259.1"/>
    <property type="molecule type" value="Genomic_DNA"/>
</dbReference>
<protein>
    <submittedName>
        <fullName evidence="2">DUF2752 domain-containing protein</fullName>
    </submittedName>
</protein>
<dbReference type="InterPro" id="IPR021215">
    <property type="entry name" value="DUF2752"/>
</dbReference>
<evidence type="ECO:0000313" key="3">
    <source>
        <dbReference type="Proteomes" id="UP000251889"/>
    </source>
</evidence>
<feature type="transmembrane region" description="Helical" evidence="1">
    <location>
        <begin position="117"/>
        <end position="134"/>
    </location>
</feature>
<name>A0A364Y0N9_9BACT</name>
<proteinExistence type="predicted"/>
<dbReference type="AlphaFoldDB" id="A0A364Y0N9"/>
<evidence type="ECO:0000256" key="1">
    <source>
        <dbReference type="SAM" id="Phobius"/>
    </source>
</evidence>
<keyword evidence="1" id="KW-0812">Transmembrane</keyword>
<dbReference type="Pfam" id="PF10825">
    <property type="entry name" value="DUF2752"/>
    <property type="match status" value="1"/>
</dbReference>
<organism evidence="2 3">
    <name type="scientific">Pseudochryseolinea flava</name>
    <dbReference type="NCBI Taxonomy" id="2059302"/>
    <lineage>
        <taxon>Bacteria</taxon>
        <taxon>Pseudomonadati</taxon>
        <taxon>Bacteroidota</taxon>
        <taxon>Cytophagia</taxon>
        <taxon>Cytophagales</taxon>
        <taxon>Fulvivirgaceae</taxon>
        <taxon>Pseudochryseolinea</taxon>
    </lineage>
</organism>
<feature type="transmembrane region" description="Helical" evidence="1">
    <location>
        <begin position="7"/>
        <end position="26"/>
    </location>
</feature>
<keyword evidence="1" id="KW-0472">Membrane</keyword>
<sequence length="137" mass="15930">MLRNRKNVHYLFVMIACTAGYVWLFFQLWSEESSAVGVCMFKHATGIPCPSCGATRSVLSILDGKVLEALYWNPIGFIVMSIMIACPLWICFDWITHRETFYKFYIAAEKRLRQKKVAIPLVLLIVSNWIWNIYKDV</sequence>
<dbReference type="OrthoDB" id="9815897at2"/>
<reference evidence="2 3" key="1">
    <citation type="submission" date="2018-06" db="EMBL/GenBank/DDBJ databases">
        <title>Chryseolinea flavus sp. nov., a member of the phylum Bacteroidetes isolated from soil.</title>
        <authorList>
            <person name="Li Y."/>
            <person name="Wang J."/>
        </authorList>
    </citation>
    <scope>NUCLEOTIDE SEQUENCE [LARGE SCALE GENOMIC DNA]</scope>
    <source>
        <strain evidence="2 3">SDU1-6</strain>
    </source>
</reference>
<accession>A0A364Y0N9</accession>
<dbReference type="RefSeq" id="WP_112747601.1">
    <property type="nucleotide sequence ID" value="NZ_QMFY01000007.1"/>
</dbReference>
<evidence type="ECO:0000313" key="2">
    <source>
        <dbReference type="EMBL" id="RAW00259.1"/>
    </source>
</evidence>